<organism evidence="10 11">
    <name type="scientific">Coemansia pectinata</name>
    <dbReference type="NCBI Taxonomy" id="1052879"/>
    <lineage>
        <taxon>Eukaryota</taxon>
        <taxon>Fungi</taxon>
        <taxon>Fungi incertae sedis</taxon>
        <taxon>Zoopagomycota</taxon>
        <taxon>Kickxellomycotina</taxon>
        <taxon>Kickxellomycetes</taxon>
        <taxon>Kickxellales</taxon>
        <taxon>Kickxellaceae</taxon>
        <taxon>Coemansia</taxon>
    </lineage>
</organism>
<feature type="transmembrane region" description="Helical" evidence="8">
    <location>
        <begin position="223"/>
        <end position="240"/>
    </location>
</feature>
<evidence type="ECO:0008006" key="12">
    <source>
        <dbReference type="Google" id="ProtNLM"/>
    </source>
</evidence>
<evidence type="ECO:0000256" key="1">
    <source>
        <dbReference type="ARBA" id="ARBA00004477"/>
    </source>
</evidence>
<name>A0A9W8GWR4_9FUNG</name>
<evidence type="ECO:0000256" key="4">
    <source>
        <dbReference type="ARBA" id="ARBA00022824"/>
    </source>
</evidence>
<evidence type="ECO:0000313" key="11">
    <source>
        <dbReference type="Proteomes" id="UP001140011"/>
    </source>
</evidence>
<feature type="signal peptide" evidence="9">
    <location>
        <begin position="1"/>
        <end position="30"/>
    </location>
</feature>
<proteinExistence type="predicted"/>
<dbReference type="AlphaFoldDB" id="A0A9W8GWR4"/>
<dbReference type="GO" id="GO:0019915">
    <property type="term" value="P:lipid storage"/>
    <property type="evidence" value="ECO:0007669"/>
    <property type="project" value="InterPro"/>
</dbReference>
<evidence type="ECO:0000256" key="3">
    <source>
        <dbReference type="ARBA" id="ARBA00022801"/>
    </source>
</evidence>
<dbReference type="PANTHER" id="PTHR23129">
    <property type="entry name" value="ACYL-COENZYME A DIPHOSPHATASE FITM2"/>
    <property type="match status" value="1"/>
</dbReference>
<dbReference type="GO" id="GO:0034389">
    <property type="term" value="P:lipid droplet organization"/>
    <property type="evidence" value="ECO:0007669"/>
    <property type="project" value="TreeGrafter"/>
</dbReference>
<feature type="transmembrane region" description="Helical" evidence="8">
    <location>
        <begin position="87"/>
        <end position="105"/>
    </location>
</feature>
<dbReference type="EMBL" id="JANBUH010000324">
    <property type="protein sequence ID" value="KAJ2752077.1"/>
    <property type="molecule type" value="Genomic_DNA"/>
</dbReference>
<feature type="transmembrane region" description="Helical" evidence="8">
    <location>
        <begin position="60"/>
        <end position="80"/>
    </location>
</feature>
<feature type="transmembrane region" description="Helical" evidence="8">
    <location>
        <begin position="157"/>
        <end position="178"/>
    </location>
</feature>
<evidence type="ECO:0000256" key="6">
    <source>
        <dbReference type="ARBA" id="ARBA00023098"/>
    </source>
</evidence>
<feature type="transmembrane region" description="Helical" evidence="8">
    <location>
        <begin position="190"/>
        <end position="211"/>
    </location>
</feature>
<keyword evidence="3" id="KW-0378">Hydrolase</keyword>
<dbReference type="InterPro" id="IPR019388">
    <property type="entry name" value="FIT"/>
</dbReference>
<dbReference type="Proteomes" id="UP001140011">
    <property type="component" value="Unassembled WGS sequence"/>
</dbReference>
<keyword evidence="6" id="KW-0443">Lipid metabolism</keyword>
<keyword evidence="4" id="KW-0256">Endoplasmic reticulum</keyword>
<dbReference type="Pfam" id="PF10261">
    <property type="entry name" value="FIT"/>
    <property type="match status" value="1"/>
</dbReference>
<reference evidence="10" key="1">
    <citation type="submission" date="2022-07" db="EMBL/GenBank/DDBJ databases">
        <title>Phylogenomic reconstructions and comparative analyses of Kickxellomycotina fungi.</title>
        <authorList>
            <person name="Reynolds N.K."/>
            <person name="Stajich J.E."/>
            <person name="Barry K."/>
            <person name="Grigoriev I.V."/>
            <person name="Crous P."/>
            <person name="Smith M.E."/>
        </authorList>
    </citation>
    <scope>NUCLEOTIDE SEQUENCE</scope>
    <source>
        <strain evidence="10">BCRC 34297</strain>
    </source>
</reference>
<dbReference type="GO" id="GO:0005789">
    <property type="term" value="C:endoplasmic reticulum membrane"/>
    <property type="evidence" value="ECO:0007669"/>
    <property type="project" value="UniProtKB-SubCell"/>
</dbReference>
<protein>
    <recommendedName>
        <fullName evidence="12">Fat storage-inducing transmembrane protein</fullName>
    </recommendedName>
</protein>
<dbReference type="OrthoDB" id="5579088at2759"/>
<evidence type="ECO:0000256" key="2">
    <source>
        <dbReference type="ARBA" id="ARBA00022692"/>
    </source>
</evidence>
<keyword evidence="11" id="KW-1185">Reference proteome</keyword>
<keyword evidence="7 8" id="KW-0472">Membrane</keyword>
<evidence type="ECO:0000256" key="7">
    <source>
        <dbReference type="ARBA" id="ARBA00023136"/>
    </source>
</evidence>
<keyword evidence="2 8" id="KW-0812">Transmembrane</keyword>
<feature type="chain" id="PRO_5040910934" description="Fat storage-inducing transmembrane protein" evidence="9">
    <location>
        <begin position="31"/>
        <end position="245"/>
    </location>
</feature>
<dbReference type="GO" id="GO:0010945">
    <property type="term" value="F:coenzyme A diphosphatase activity"/>
    <property type="evidence" value="ECO:0007669"/>
    <property type="project" value="InterPro"/>
</dbReference>
<evidence type="ECO:0000256" key="5">
    <source>
        <dbReference type="ARBA" id="ARBA00022989"/>
    </source>
</evidence>
<dbReference type="GO" id="GO:0008654">
    <property type="term" value="P:phospholipid biosynthetic process"/>
    <property type="evidence" value="ECO:0007669"/>
    <property type="project" value="TreeGrafter"/>
</dbReference>
<keyword evidence="9" id="KW-0732">Signal</keyword>
<accession>A0A9W8GWR4</accession>
<comment type="caution">
    <text evidence="10">The sequence shown here is derived from an EMBL/GenBank/DDBJ whole genome shotgun (WGS) entry which is preliminary data.</text>
</comment>
<sequence>MNPARAPAIRSRLALLVLAPLLAAVVLGFAASTTRRPAGDIAAAGLLSPWASKRNPLNTYVAKFAWAWTTTLFAAMLLTAIAPPRAVLRYALATLYWLAMTRWFFGPPLFDRLFVRTGGECQLSTAAPADSPYSMSACRAAGGAWAGGHDVSGHCFLLLHSGLFLAEEVLVPLLLLSSSLQPQARTASPAARWAVVAATLGLVAVWLLMLFFTAKYFHGFDELVSGSLLGVAYWFAVYRVRLLPL</sequence>
<dbReference type="PANTHER" id="PTHR23129:SF0">
    <property type="entry name" value="ACYL-COENZYME A DIPHOSPHATASE FITM2"/>
    <property type="match status" value="1"/>
</dbReference>
<gene>
    <name evidence="10" type="ORF">GGI19_004060</name>
</gene>
<evidence type="ECO:0000256" key="9">
    <source>
        <dbReference type="SAM" id="SignalP"/>
    </source>
</evidence>
<evidence type="ECO:0000313" key="10">
    <source>
        <dbReference type="EMBL" id="KAJ2752077.1"/>
    </source>
</evidence>
<comment type="subcellular location">
    <subcellularLocation>
        <location evidence="1">Endoplasmic reticulum membrane</location>
        <topology evidence="1">Multi-pass membrane protein</topology>
    </subcellularLocation>
</comment>
<keyword evidence="5 8" id="KW-1133">Transmembrane helix</keyword>
<evidence type="ECO:0000256" key="8">
    <source>
        <dbReference type="SAM" id="Phobius"/>
    </source>
</evidence>